<comment type="cofactor">
    <cofactor evidence="7">
        <name>Zn(2+)</name>
        <dbReference type="ChEBI" id="CHEBI:29105"/>
    </cofactor>
    <text evidence="7">Binds 1 zinc ion per subunit.</text>
</comment>
<feature type="binding site" evidence="7">
    <location>
        <position position="142"/>
    </location>
    <ligand>
        <name>Zn(2+)</name>
        <dbReference type="ChEBI" id="CHEBI:29105"/>
    </ligand>
</feature>
<evidence type="ECO:0000256" key="4">
    <source>
        <dbReference type="ARBA" id="ARBA00022833"/>
    </source>
</evidence>
<feature type="binding site" evidence="7">
    <location>
        <position position="83"/>
    </location>
    <ligand>
        <name>Zn(2+)</name>
        <dbReference type="ChEBI" id="CHEBI:29105"/>
    </ligand>
</feature>
<evidence type="ECO:0000256" key="2">
    <source>
        <dbReference type="ARBA" id="ARBA00012925"/>
    </source>
</evidence>
<dbReference type="GO" id="GO:0071244">
    <property type="term" value="P:cellular response to carbon dioxide"/>
    <property type="evidence" value="ECO:0007669"/>
    <property type="project" value="TreeGrafter"/>
</dbReference>
<dbReference type="EMBL" id="KQ087185">
    <property type="protein sequence ID" value="KLT44655.1"/>
    <property type="molecule type" value="Genomic_DNA"/>
</dbReference>
<proteinExistence type="inferred from homology"/>
<dbReference type="GO" id="GO:0004089">
    <property type="term" value="F:carbonate dehydratase activity"/>
    <property type="evidence" value="ECO:0007669"/>
    <property type="project" value="UniProtKB-UniRule"/>
</dbReference>
<dbReference type="InterPro" id="IPR036874">
    <property type="entry name" value="Carbonic_anhydrase_sf"/>
</dbReference>
<comment type="function">
    <text evidence="8">Reversible hydration of carbon dioxide.</text>
</comment>
<dbReference type="PANTHER" id="PTHR11002">
    <property type="entry name" value="CARBONIC ANHYDRASE"/>
    <property type="match status" value="1"/>
</dbReference>
<keyword evidence="11" id="KW-1185">Reference proteome</keyword>
<evidence type="ECO:0000256" key="1">
    <source>
        <dbReference type="ARBA" id="ARBA00006217"/>
    </source>
</evidence>
<keyword evidence="3 7" id="KW-0479">Metal-binding</keyword>
<organism evidence="10 11">
    <name type="scientific">Cutaneotrichosporon oleaginosum</name>
    <dbReference type="NCBI Taxonomy" id="879819"/>
    <lineage>
        <taxon>Eukaryota</taxon>
        <taxon>Fungi</taxon>
        <taxon>Dikarya</taxon>
        <taxon>Basidiomycota</taxon>
        <taxon>Agaricomycotina</taxon>
        <taxon>Tremellomycetes</taxon>
        <taxon>Trichosporonales</taxon>
        <taxon>Trichosporonaceae</taxon>
        <taxon>Cutaneotrichosporon</taxon>
    </lineage>
</organism>
<evidence type="ECO:0000256" key="6">
    <source>
        <dbReference type="ARBA" id="ARBA00048348"/>
    </source>
</evidence>
<comment type="similarity">
    <text evidence="1 8">Belongs to the beta-class carbonic anhydrase family.</text>
</comment>
<dbReference type="AlphaFoldDB" id="A0A0J0XUB0"/>
<keyword evidence="4 7" id="KW-0862">Zinc</keyword>
<protein>
    <recommendedName>
        <fullName evidence="2 8">Carbonic anhydrase</fullName>
        <ecNumber evidence="2 8">4.2.1.1</ecNumber>
    </recommendedName>
    <alternativeName>
        <fullName evidence="8">Carbonate dehydratase</fullName>
    </alternativeName>
</protein>
<feature type="compositionally biased region" description="Basic and acidic residues" evidence="9">
    <location>
        <begin position="251"/>
        <end position="266"/>
    </location>
</feature>
<comment type="catalytic activity">
    <reaction evidence="6 8">
        <text>hydrogencarbonate + H(+) = CO2 + H2O</text>
        <dbReference type="Rhea" id="RHEA:10748"/>
        <dbReference type="ChEBI" id="CHEBI:15377"/>
        <dbReference type="ChEBI" id="CHEBI:15378"/>
        <dbReference type="ChEBI" id="CHEBI:16526"/>
        <dbReference type="ChEBI" id="CHEBI:17544"/>
        <dbReference type="EC" id="4.2.1.1"/>
    </reaction>
</comment>
<name>A0A0J0XUB0_9TREE</name>
<dbReference type="CDD" id="cd00883">
    <property type="entry name" value="beta_CA_cladeA"/>
    <property type="match status" value="1"/>
</dbReference>
<feature type="compositionally biased region" description="Low complexity" evidence="9">
    <location>
        <begin position="241"/>
        <end position="250"/>
    </location>
</feature>
<evidence type="ECO:0000256" key="9">
    <source>
        <dbReference type="SAM" id="MobiDB-lite"/>
    </source>
</evidence>
<dbReference type="EC" id="4.2.1.1" evidence="2 8"/>
<feature type="region of interest" description="Disordered" evidence="9">
    <location>
        <begin position="1"/>
        <end position="37"/>
    </location>
</feature>
<dbReference type="OrthoDB" id="10248475at2759"/>
<dbReference type="SMART" id="SM00947">
    <property type="entry name" value="Pro_CA"/>
    <property type="match status" value="1"/>
</dbReference>
<dbReference type="SUPFAM" id="SSF53056">
    <property type="entry name" value="beta-carbonic anhydrase, cab"/>
    <property type="match status" value="1"/>
</dbReference>
<feature type="compositionally biased region" description="Low complexity" evidence="9">
    <location>
        <begin position="13"/>
        <end position="22"/>
    </location>
</feature>
<evidence type="ECO:0000313" key="10">
    <source>
        <dbReference type="EMBL" id="KLT44655.1"/>
    </source>
</evidence>
<feature type="compositionally biased region" description="Basic and acidic residues" evidence="9">
    <location>
        <begin position="23"/>
        <end position="37"/>
    </location>
</feature>
<dbReference type="Gene3D" id="3.40.1050.10">
    <property type="entry name" value="Carbonic anhydrase"/>
    <property type="match status" value="1"/>
</dbReference>
<dbReference type="InterPro" id="IPR001765">
    <property type="entry name" value="Carbonic_anhydrase"/>
</dbReference>
<evidence type="ECO:0000256" key="8">
    <source>
        <dbReference type="RuleBase" id="RU003956"/>
    </source>
</evidence>
<dbReference type="Pfam" id="PF00484">
    <property type="entry name" value="Pro_CA"/>
    <property type="match status" value="1"/>
</dbReference>
<keyword evidence="5 8" id="KW-0456">Lyase</keyword>
<feature type="binding site" evidence="7">
    <location>
        <position position="85"/>
    </location>
    <ligand>
        <name>Zn(2+)</name>
        <dbReference type="ChEBI" id="CHEBI:29105"/>
    </ligand>
</feature>
<dbReference type="GO" id="GO:0034599">
    <property type="term" value="P:cellular response to oxidative stress"/>
    <property type="evidence" value="ECO:0007669"/>
    <property type="project" value="TreeGrafter"/>
</dbReference>
<dbReference type="STRING" id="879819.A0A0J0XUB0"/>
<evidence type="ECO:0000256" key="7">
    <source>
        <dbReference type="PIRSR" id="PIRSR601765-1"/>
    </source>
</evidence>
<feature type="non-terminal residue" evidence="10">
    <location>
        <position position="1"/>
    </location>
</feature>
<evidence type="ECO:0000313" key="11">
    <source>
        <dbReference type="Proteomes" id="UP000053611"/>
    </source>
</evidence>
<dbReference type="PANTHER" id="PTHR11002:SF76">
    <property type="entry name" value="CARBONIC ANHYDRASE"/>
    <property type="match status" value="1"/>
</dbReference>
<reference evidence="10 11" key="1">
    <citation type="submission" date="2015-03" db="EMBL/GenBank/DDBJ databases">
        <title>Genomics and transcriptomics of the oil-accumulating basidiomycete yeast T. oleaginosus allow insights into substrate utilization and the diverse evolutionary trajectories of mating systems in fungi.</title>
        <authorList>
            <consortium name="DOE Joint Genome Institute"/>
            <person name="Kourist R."/>
            <person name="Kracht O."/>
            <person name="Bracharz F."/>
            <person name="Lipzen A."/>
            <person name="Nolan M."/>
            <person name="Ohm R."/>
            <person name="Grigoriev I."/>
            <person name="Sun S."/>
            <person name="Heitman J."/>
            <person name="Bruck T."/>
            <person name="Nowrousian M."/>
        </authorList>
    </citation>
    <scope>NUCLEOTIDE SEQUENCE [LARGE SCALE GENOMIC DNA]</scope>
    <source>
        <strain evidence="10 11">IBC0246</strain>
    </source>
</reference>
<sequence>MAPLFRRELPQQSASSGISASSRPDDRTLPKSATEKHGSDLYPELKELMLRNQRWAKRVGSADPGFFPRHYPGQRPEILWIGCSDARVPETTVMGSQPGDIFVHRGIANLYSPHDDSLNAVLMIALINFKVKHIIVAGHSNCVGCQTALRASCLPPVPETQAIQRYLKPLTVLARSMATEDGPPSLDLLVEENVQQQVRNLLACQVVQDDWKRRGDFGVTVHGWVYQLENVSGVLGGRVLGGPVRPPSSARSEEREEEFRRPERLTRRSTLQDDPG</sequence>
<feature type="binding site" evidence="7">
    <location>
        <position position="139"/>
    </location>
    <ligand>
        <name>Zn(2+)</name>
        <dbReference type="ChEBI" id="CHEBI:29105"/>
    </ligand>
</feature>
<dbReference type="GO" id="GO:0008270">
    <property type="term" value="F:zinc ion binding"/>
    <property type="evidence" value="ECO:0007669"/>
    <property type="project" value="UniProtKB-UniRule"/>
</dbReference>
<evidence type="ECO:0000256" key="3">
    <source>
        <dbReference type="ARBA" id="ARBA00022723"/>
    </source>
</evidence>
<feature type="region of interest" description="Disordered" evidence="9">
    <location>
        <begin position="237"/>
        <end position="276"/>
    </location>
</feature>
<dbReference type="Proteomes" id="UP000053611">
    <property type="component" value="Unassembled WGS sequence"/>
</dbReference>
<evidence type="ECO:0000256" key="5">
    <source>
        <dbReference type="ARBA" id="ARBA00023239"/>
    </source>
</evidence>
<gene>
    <name evidence="10" type="ORF">CC85DRAFT_283299</name>
</gene>
<accession>A0A0J0XUB0</accession>